<evidence type="ECO:0000313" key="2">
    <source>
        <dbReference type="EMBL" id="CAG9313882.1"/>
    </source>
</evidence>
<sequence>MQDKEATLNLSSNKFSSRHSRQFSCSPAANWSAKTPRHHKSRTISHNTPTNQFSFNLQNSLLHILQKQNTGKFISPNPRSHSTEPPTDESSQERINVSTQCDELISRDFENTGKCILNRVKLQLLKENNNNIPNQIKLKDKKLPTMKFKIPERFTENSRSKEKKPKYIRPKISVEIRHLEALVDAKILRGEQAFMDDKLPPIKLPEEKPIQEHAPKHQRALTTRENTNDPKIVSSTTQYHHDGIRKLQSRCKNYAKKPARFLPIEEIENQIGINKDFSFKPHQNISLDMKLLRETDEIITQKKLEMDKIARIYEAGLKKNSILKNSKNFGETWNWSSPEESPYTNKIVSFDTSIAS</sequence>
<organism evidence="2 3">
    <name type="scientific">Blepharisma stoltei</name>
    <dbReference type="NCBI Taxonomy" id="1481888"/>
    <lineage>
        <taxon>Eukaryota</taxon>
        <taxon>Sar</taxon>
        <taxon>Alveolata</taxon>
        <taxon>Ciliophora</taxon>
        <taxon>Postciliodesmatophora</taxon>
        <taxon>Heterotrichea</taxon>
        <taxon>Heterotrichida</taxon>
        <taxon>Blepharismidae</taxon>
        <taxon>Blepharisma</taxon>
    </lineage>
</organism>
<dbReference type="EMBL" id="CAJZBQ010000011">
    <property type="protein sequence ID" value="CAG9313882.1"/>
    <property type="molecule type" value="Genomic_DNA"/>
</dbReference>
<evidence type="ECO:0000313" key="3">
    <source>
        <dbReference type="Proteomes" id="UP001162131"/>
    </source>
</evidence>
<dbReference type="Proteomes" id="UP001162131">
    <property type="component" value="Unassembled WGS sequence"/>
</dbReference>
<protein>
    <submittedName>
        <fullName evidence="2">Uncharacterized protein</fullName>
    </submittedName>
</protein>
<evidence type="ECO:0000256" key="1">
    <source>
        <dbReference type="SAM" id="MobiDB-lite"/>
    </source>
</evidence>
<reference evidence="2" key="1">
    <citation type="submission" date="2021-09" db="EMBL/GenBank/DDBJ databases">
        <authorList>
            <consortium name="AG Swart"/>
            <person name="Singh M."/>
            <person name="Singh A."/>
            <person name="Seah K."/>
            <person name="Emmerich C."/>
        </authorList>
    </citation>
    <scope>NUCLEOTIDE SEQUENCE</scope>
    <source>
        <strain evidence="2">ATCC30299</strain>
    </source>
</reference>
<dbReference type="AlphaFoldDB" id="A0AAU9IKW1"/>
<accession>A0AAU9IKW1</accession>
<proteinExistence type="predicted"/>
<keyword evidence="3" id="KW-1185">Reference proteome</keyword>
<comment type="caution">
    <text evidence="2">The sequence shown here is derived from an EMBL/GenBank/DDBJ whole genome shotgun (WGS) entry which is preliminary data.</text>
</comment>
<feature type="region of interest" description="Disordered" evidence="1">
    <location>
        <begin position="26"/>
        <end position="50"/>
    </location>
</feature>
<name>A0AAU9IKW1_9CILI</name>
<feature type="region of interest" description="Disordered" evidence="1">
    <location>
        <begin position="70"/>
        <end position="96"/>
    </location>
</feature>
<gene>
    <name evidence="2" type="ORF">BSTOLATCC_MIC9684</name>
</gene>